<dbReference type="Gene3D" id="3.40.710.10">
    <property type="entry name" value="DD-peptidase/beta-lactamase superfamily"/>
    <property type="match status" value="1"/>
</dbReference>
<feature type="signal peptide" evidence="2">
    <location>
        <begin position="1"/>
        <end position="18"/>
    </location>
</feature>
<name>A0A6C7E9R8_ILUCY</name>
<reference evidence="4 5" key="1">
    <citation type="journal article" date="2013" name="Int. J. Syst. Evol. Microbiol.">
        <title>Ilumatobacter nonamiense sp. nov. and Ilumatobacter coccineum sp. nov., isolated from seashore sand.</title>
        <authorList>
            <person name="Matsumoto A."/>
            <person name="Kasai H."/>
            <person name="Matsuo Y."/>
            <person name="Shizuri Y."/>
            <person name="Ichikawa N."/>
            <person name="Fujita N."/>
            <person name="Omura S."/>
            <person name="Takahashi Y."/>
        </authorList>
    </citation>
    <scope>NUCLEOTIDE SEQUENCE [LARGE SCALE GENOMIC DNA]</scope>
    <source>
        <strain evidence="5">NBRC 103263 / KCTC 29153 / YM16-304</strain>
    </source>
</reference>
<evidence type="ECO:0000259" key="3">
    <source>
        <dbReference type="Pfam" id="PF00144"/>
    </source>
</evidence>
<feature type="domain" description="Beta-lactamase-related" evidence="3">
    <location>
        <begin position="130"/>
        <end position="343"/>
    </location>
</feature>
<dbReference type="InterPro" id="IPR001466">
    <property type="entry name" value="Beta-lactam-related"/>
</dbReference>
<proteinExistence type="predicted"/>
<dbReference type="InterPro" id="IPR050789">
    <property type="entry name" value="Diverse_Enzym_Activities"/>
</dbReference>
<feature type="region of interest" description="Disordered" evidence="1">
    <location>
        <begin position="16"/>
        <end position="102"/>
    </location>
</feature>
<keyword evidence="5" id="KW-1185">Reference proteome</keyword>
<dbReference type="KEGG" id="aym:YM304_28160"/>
<dbReference type="Proteomes" id="UP000011863">
    <property type="component" value="Chromosome"/>
</dbReference>
<evidence type="ECO:0000256" key="1">
    <source>
        <dbReference type="SAM" id="MobiDB-lite"/>
    </source>
</evidence>
<protein>
    <submittedName>
        <fullName evidence="4">Peptidase S12 family protein</fullName>
    </submittedName>
</protein>
<dbReference type="Pfam" id="PF00144">
    <property type="entry name" value="Beta-lactamase"/>
    <property type="match status" value="1"/>
</dbReference>
<evidence type="ECO:0000313" key="5">
    <source>
        <dbReference type="Proteomes" id="UP000011863"/>
    </source>
</evidence>
<sequence>MILLAVALLTSACGSSNASVDASFGRDDPVPPTEPTLAATDTPSTTASPDDASTTTTTADTTDTTTVPATTAPVTTVLVAPASTTTAPTTVPAPTTTTLPPLVPVEPIPAAEAPDRAPVDPSFGATNAAFDRLAANNVGASLSVVRGGELVVSRATGLTVDGSPATGDTPFVVASVSKLVLGVALARLHQQGLIDVAEPVPWGEIGIWPGNGWTDVTLWELMNHSAGVPVARSTWFTGGARCEEHIVPLVSSPPRGHRGTWTYSNGNYCLLGMVIEARTGLPLDEAVQQLVFDPVGADGVHLTLDGLLPGDMPHPHGAGVQRLSRLGGAGTLVVSTDDLALAVGRLTDADVEIVRRGVFVDQYGFGHTGTVDGAKACTWWLDGGDTVISATIAGDARSTGGAVCDLVIPAIATDLGIAAGRPNRSS</sequence>
<accession>A0A6C7E9R8</accession>
<organism evidence="4 5">
    <name type="scientific">Ilumatobacter coccineus (strain NBRC 103263 / KCTC 29153 / YM16-304)</name>
    <dbReference type="NCBI Taxonomy" id="1313172"/>
    <lineage>
        <taxon>Bacteria</taxon>
        <taxon>Bacillati</taxon>
        <taxon>Actinomycetota</taxon>
        <taxon>Acidimicrobiia</taxon>
        <taxon>Acidimicrobiales</taxon>
        <taxon>Ilumatobacteraceae</taxon>
        <taxon>Ilumatobacter</taxon>
    </lineage>
</organism>
<gene>
    <name evidence="4" type="ORF">YM304_28160</name>
</gene>
<evidence type="ECO:0000256" key="2">
    <source>
        <dbReference type="SAM" id="SignalP"/>
    </source>
</evidence>
<keyword evidence="2" id="KW-0732">Signal</keyword>
<dbReference type="SUPFAM" id="SSF56601">
    <property type="entry name" value="beta-lactamase/transpeptidase-like"/>
    <property type="match status" value="1"/>
</dbReference>
<dbReference type="EMBL" id="AP012057">
    <property type="protein sequence ID" value="BAN03130.1"/>
    <property type="molecule type" value="Genomic_DNA"/>
</dbReference>
<feature type="chain" id="PRO_5038733653" evidence="2">
    <location>
        <begin position="19"/>
        <end position="426"/>
    </location>
</feature>
<dbReference type="AlphaFoldDB" id="A0A6C7E9R8"/>
<evidence type="ECO:0000313" key="4">
    <source>
        <dbReference type="EMBL" id="BAN03130.1"/>
    </source>
</evidence>
<feature type="compositionally biased region" description="Low complexity" evidence="1">
    <location>
        <begin position="35"/>
        <end position="100"/>
    </location>
</feature>
<dbReference type="InterPro" id="IPR012338">
    <property type="entry name" value="Beta-lactam/transpept-like"/>
</dbReference>
<dbReference type="PANTHER" id="PTHR43283">
    <property type="entry name" value="BETA-LACTAMASE-RELATED"/>
    <property type="match status" value="1"/>
</dbReference>